<evidence type="ECO:0000313" key="2">
    <source>
        <dbReference type="EMBL" id="KAJ1170535.1"/>
    </source>
</evidence>
<comment type="caution">
    <text evidence="2">The sequence shown here is derived from an EMBL/GenBank/DDBJ whole genome shotgun (WGS) entry which is preliminary data.</text>
</comment>
<sequence>MAAGRDRAPVPRRAGREGSLSAPPMLVLPLERREESGPGYRNDSLKSALQTANAGKNARRKYRTST</sequence>
<dbReference type="EMBL" id="JANPWB010000007">
    <property type="protein sequence ID" value="KAJ1170535.1"/>
    <property type="molecule type" value="Genomic_DNA"/>
</dbReference>
<feature type="compositionally biased region" description="Basic residues" evidence="1">
    <location>
        <begin position="57"/>
        <end position="66"/>
    </location>
</feature>
<dbReference type="Proteomes" id="UP001066276">
    <property type="component" value="Chromosome 4_1"/>
</dbReference>
<protein>
    <submittedName>
        <fullName evidence="2">Uncharacterized protein</fullName>
    </submittedName>
</protein>
<gene>
    <name evidence="2" type="ORF">NDU88_002410</name>
</gene>
<accession>A0AAV7T2T1</accession>
<keyword evidence="3" id="KW-1185">Reference proteome</keyword>
<evidence type="ECO:0000256" key="1">
    <source>
        <dbReference type="SAM" id="MobiDB-lite"/>
    </source>
</evidence>
<reference evidence="2" key="1">
    <citation type="journal article" date="2022" name="bioRxiv">
        <title>Sequencing and chromosome-scale assembly of the giantPleurodeles waltlgenome.</title>
        <authorList>
            <person name="Brown T."/>
            <person name="Elewa A."/>
            <person name="Iarovenko S."/>
            <person name="Subramanian E."/>
            <person name="Araus A.J."/>
            <person name="Petzold A."/>
            <person name="Susuki M."/>
            <person name="Suzuki K.-i.T."/>
            <person name="Hayashi T."/>
            <person name="Toyoda A."/>
            <person name="Oliveira C."/>
            <person name="Osipova E."/>
            <person name="Leigh N.D."/>
            <person name="Simon A."/>
            <person name="Yun M.H."/>
        </authorList>
    </citation>
    <scope>NUCLEOTIDE SEQUENCE</scope>
    <source>
        <strain evidence="2">20211129_DDA</strain>
        <tissue evidence="2">Liver</tissue>
    </source>
</reference>
<evidence type="ECO:0000313" key="3">
    <source>
        <dbReference type="Proteomes" id="UP001066276"/>
    </source>
</evidence>
<dbReference type="AlphaFoldDB" id="A0AAV7T2T1"/>
<name>A0AAV7T2T1_PLEWA</name>
<organism evidence="2 3">
    <name type="scientific">Pleurodeles waltl</name>
    <name type="common">Iberian ribbed newt</name>
    <dbReference type="NCBI Taxonomy" id="8319"/>
    <lineage>
        <taxon>Eukaryota</taxon>
        <taxon>Metazoa</taxon>
        <taxon>Chordata</taxon>
        <taxon>Craniata</taxon>
        <taxon>Vertebrata</taxon>
        <taxon>Euteleostomi</taxon>
        <taxon>Amphibia</taxon>
        <taxon>Batrachia</taxon>
        <taxon>Caudata</taxon>
        <taxon>Salamandroidea</taxon>
        <taxon>Salamandridae</taxon>
        <taxon>Pleurodelinae</taxon>
        <taxon>Pleurodeles</taxon>
    </lineage>
</organism>
<feature type="region of interest" description="Disordered" evidence="1">
    <location>
        <begin position="1"/>
        <end position="66"/>
    </location>
</feature>
<proteinExistence type="predicted"/>
<feature type="compositionally biased region" description="Polar residues" evidence="1">
    <location>
        <begin position="45"/>
        <end position="54"/>
    </location>
</feature>